<organism evidence="3 4">
    <name type="scientific">Nicotiana sylvestris</name>
    <name type="common">Wood tobacco</name>
    <name type="synonym">South American tobacco</name>
    <dbReference type="NCBI Taxonomy" id="4096"/>
    <lineage>
        <taxon>Eukaryota</taxon>
        <taxon>Viridiplantae</taxon>
        <taxon>Streptophyta</taxon>
        <taxon>Embryophyta</taxon>
        <taxon>Tracheophyta</taxon>
        <taxon>Spermatophyta</taxon>
        <taxon>Magnoliopsida</taxon>
        <taxon>eudicotyledons</taxon>
        <taxon>Gunneridae</taxon>
        <taxon>Pentapetalae</taxon>
        <taxon>asterids</taxon>
        <taxon>lamiids</taxon>
        <taxon>Solanales</taxon>
        <taxon>Solanaceae</taxon>
        <taxon>Nicotianoideae</taxon>
        <taxon>Nicotianeae</taxon>
        <taxon>Nicotiana</taxon>
    </lineage>
</organism>
<reference evidence="3" key="1">
    <citation type="journal article" date="2013" name="Genome Biol.">
        <title>Reference genomes and transcriptomes of Nicotiana sylvestris and Nicotiana tomentosiformis.</title>
        <authorList>
            <person name="Sierro N."/>
            <person name="Battey J.N."/>
            <person name="Ouadi S."/>
            <person name="Bovet L."/>
            <person name="Goepfert S."/>
            <person name="Bakaher N."/>
            <person name="Peitsch M.C."/>
            <person name="Ivanov N.V."/>
        </authorList>
    </citation>
    <scope>NUCLEOTIDE SEQUENCE [LARGE SCALE GENOMIC DNA]</scope>
</reference>
<dbReference type="Proteomes" id="UP000189701">
    <property type="component" value="Unplaced"/>
</dbReference>
<name>A0A1U7VIN9_NICSY</name>
<gene>
    <name evidence="4" type="primary">LOC104219004</name>
</gene>
<dbReference type="AlphaFoldDB" id="A0A1U7VIN9"/>
<sequence>MTKLSIAVFFLFFILSFARTPLTQQENDIKLPRTLPERDATPTNKLDKETHHVQENQDLPELKGKEIKPLPLTFVRLRPINRHFRARSSRLPNRLCHHHFHHAHNLKPRTHLNDHDQIPYGKDMILSSGENSDFDDHVMFDGGMHQVPEEWMSFLHDNNEDDDEQKMSKFIIKRDNHNKFAKLKLKNQFYDPFDDEEEDEDEDGKISAMQYEAHNSIARKKLKKQLHHHHEEEEQGAEEQNEAHKEEKKTGGFVRHIRKFLDHYFE</sequence>
<accession>A0A1U7VIN9</accession>
<reference evidence="4" key="2">
    <citation type="submission" date="2025-08" db="UniProtKB">
        <authorList>
            <consortium name="RefSeq"/>
        </authorList>
    </citation>
    <scope>IDENTIFICATION</scope>
    <source>
        <tissue evidence="4">Leaf</tissue>
    </source>
</reference>
<keyword evidence="2" id="KW-0732">Signal</keyword>
<evidence type="ECO:0000313" key="4">
    <source>
        <dbReference type="RefSeq" id="XP_009767932.1"/>
    </source>
</evidence>
<feature type="compositionally biased region" description="Basic and acidic residues" evidence="1">
    <location>
        <begin position="241"/>
        <end position="250"/>
    </location>
</feature>
<feature type="region of interest" description="Disordered" evidence="1">
    <location>
        <begin position="221"/>
        <end position="252"/>
    </location>
</feature>
<feature type="chain" id="PRO_5010554916" evidence="2">
    <location>
        <begin position="19"/>
        <end position="266"/>
    </location>
</feature>
<feature type="signal peptide" evidence="2">
    <location>
        <begin position="1"/>
        <end position="18"/>
    </location>
</feature>
<feature type="region of interest" description="Disordered" evidence="1">
    <location>
        <begin position="29"/>
        <end position="54"/>
    </location>
</feature>
<protein>
    <submittedName>
        <fullName evidence="4">Uncharacterized protein LOC104219004</fullName>
    </submittedName>
</protein>
<evidence type="ECO:0000313" key="3">
    <source>
        <dbReference type="Proteomes" id="UP000189701"/>
    </source>
</evidence>
<evidence type="ECO:0000256" key="2">
    <source>
        <dbReference type="SAM" id="SignalP"/>
    </source>
</evidence>
<proteinExistence type="predicted"/>
<keyword evidence="3" id="KW-1185">Reference proteome</keyword>
<dbReference type="RefSeq" id="XP_009767932.1">
    <property type="nucleotide sequence ID" value="XM_009769630.1"/>
</dbReference>
<dbReference type="eggNOG" id="ENOG502RRM9">
    <property type="taxonomic scope" value="Eukaryota"/>
</dbReference>
<evidence type="ECO:0000256" key="1">
    <source>
        <dbReference type="SAM" id="MobiDB-lite"/>
    </source>
</evidence>